<feature type="domain" description="Coenzyme F420:L-glutamate ligase-like" evidence="1">
    <location>
        <begin position="10"/>
        <end position="65"/>
    </location>
</feature>
<evidence type="ECO:0000313" key="3">
    <source>
        <dbReference type="Proteomes" id="UP000245283"/>
    </source>
</evidence>
<dbReference type="OrthoDB" id="9788295at2"/>
<dbReference type="Proteomes" id="UP000245283">
    <property type="component" value="Unassembled WGS sequence"/>
</dbReference>
<gene>
    <name evidence="2" type="ORF">DD236_09700</name>
</gene>
<protein>
    <recommendedName>
        <fullName evidence="1">Coenzyme F420:L-glutamate ligase-like domain-containing protein</fullName>
    </recommendedName>
</protein>
<keyword evidence="3" id="KW-1185">Reference proteome</keyword>
<dbReference type="Pfam" id="PF01996">
    <property type="entry name" value="F420_ligase"/>
    <property type="match status" value="2"/>
</dbReference>
<dbReference type="AlphaFoldDB" id="A0A2V1K6A0"/>
<dbReference type="InterPro" id="IPR002847">
    <property type="entry name" value="F420-0_gamma-glut_ligase-dom"/>
</dbReference>
<dbReference type="Gene3D" id="3.30.1330.100">
    <property type="entry name" value="CofE-like"/>
    <property type="match status" value="1"/>
</dbReference>
<organism evidence="2 3">
    <name type="scientific">Ancrocorticia populi</name>
    <dbReference type="NCBI Taxonomy" id="2175228"/>
    <lineage>
        <taxon>Bacteria</taxon>
        <taxon>Bacillati</taxon>
        <taxon>Actinomycetota</taxon>
        <taxon>Actinomycetes</taxon>
        <taxon>Actinomycetales</taxon>
        <taxon>Actinomycetaceae</taxon>
        <taxon>Ancrocorticia</taxon>
    </lineage>
</organism>
<reference evidence="3" key="1">
    <citation type="submission" date="2018-05" db="EMBL/GenBank/DDBJ databases">
        <authorList>
            <person name="Li Y."/>
        </authorList>
    </citation>
    <scope>NUCLEOTIDE SEQUENCE [LARGE SCALE GENOMIC DNA]</scope>
    <source>
        <strain evidence="3">sk1b4</strain>
    </source>
</reference>
<dbReference type="EMBL" id="QETB01000005">
    <property type="protein sequence ID" value="PWF25708.1"/>
    <property type="molecule type" value="Genomic_DNA"/>
</dbReference>
<sequence>MYMVAPVRGIPALTMGDDVCAVISASLNTLVWPDGGLSVWGDDVIVIAGKIIAKAQGRYTHRDELMVERFEEFDSRNLLMFRNVPRRMALFRPENPDEEAATIRRGFAARFGGRPGVIISGSEKERSRGRGRRDVALGSAGIDLTTEAGEAIVDSLAAMGGLAMNQFPDCPVAVIRGAQGILKWED</sequence>
<proteinExistence type="predicted"/>
<dbReference type="GO" id="GO:0052618">
    <property type="term" value="F:coenzyme F420-0:L-glutamate ligase activity"/>
    <property type="evidence" value="ECO:0007669"/>
    <property type="project" value="TreeGrafter"/>
</dbReference>
<evidence type="ECO:0000259" key="1">
    <source>
        <dbReference type="Pfam" id="PF01996"/>
    </source>
</evidence>
<dbReference type="RefSeq" id="WP_109094197.1">
    <property type="nucleotide sequence ID" value="NZ_CAMELQ010000012.1"/>
</dbReference>
<dbReference type="PANTHER" id="PTHR47917:SF1">
    <property type="entry name" value="COENZYME F420:L-GLUTAMATE LIGASE"/>
    <property type="match status" value="1"/>
</dbReference>
<comment type="caution">
    <text evidence="2">The sequence shown here is derived from an EMBL/GenBank/DDBJ whole genome shotgun (WGS) entry which is preliminary data.</text>
</comment>
<accession>A0A2V1K6A0</accession>
<name>A0A2V1K6A0_9ACTO</name>
<evidence type="ECO:0000313" key="2">
    <source>
        <dbReference type="EMBL" id="PWF25708.1"/>
    </source>
</evidence>
<dbReference type="PANTHER" id="PTHR47917">
    <property type="match status" value="1"/>
</dbReference>
<dbReference type="SUPFAM" id="SSF144010">
    <property type="entry name" value="CofE-like"/>
    <property type="match status" value="1"/>
</dbReference>
<feature type="domain" description="Coenzyme F420:L-glutamate ligase-like" evidence="1">
    <location>
        <begin position="82"/>
        <end position="177"/>
    </location>
</feature>